<protein>
    <submittedName>
        <fullName evidence="1">Uncharacterized protein</fullName>
    </submittedName>
</protein>
<evidence type="ECO:0000313" key="1">
    <source>
        <dbReference type="EMBL" id="RMJ07934.1"/>
    </source>
</evidence>
<evidence type="ECO:0000313" key="2">
    <source>
        <dbReference type="Proteomes" id="UP000277212"/>
    </source>
</evidence>
<keyword evidence="2" id="KW-1185">Reference proteome</keyword>
<sequence length="286" mass="31666">MNSTAPLLPLGLEVPDGLSLESRRLYMAAAFALFGPYTDKMMAAASDEAQRTICLALHKHKKPMVTNAYFEYLVDLTVWDNWSKFHGIGRPLPDFPWLGSKPDPTAIHEGISPVYAQWRKDHVPAAKHEPKPAVSLSSVAASATSTKISPPLPPPVPSLAARQYVWRETYGDFLGQEPICGPFEVHIPHQRPDEDHLFAGAQEFIPHQLAISWETDGPTHKLILGLAEDANHRHLFTQSLLTASWADAMQWAHLVHSGEAITLASYLEVRAQSATMVCSHKDNGRM</sequence>
<dbReference type="AlphaFoldDB" id="A0A3M2RRP4"/>
<dbReference type="Proteomes" id="UP000277212">
    <property type="component" value="Unassembled WGS sequence"/>
</dbReference>
<organism evidence="1 2">
    <name type="scientific">Fusarium kuroshium</name>
    <dbReference type="NCBI Taxonomy" id="2010991"/>
    <lineage>
        <taxon>Eukaryota</taxon>
        <taxon>Fungi</taxon>
        <taxon>Dikarya</taxon>
        <taxon>Ascomycota</taxon>
        <taxon>Pezizomycotina</taxon>
        <taxon>Sordariomycetes</taxon>
        <taxon>Hypocreomycetidae</taxon>
        <taxon>Hypocreales</taxon>
        <taxon>Nectriaceae</taxon>
        <taxon>Fusarium</taxon>
        <taxon>Fusarium solani species complex</taxon>
    </lineage>
</organism>
<reference evidence="1 2" key="1">
    <citation type="submission" date="2017-06" db="EMBL/GenBank/DDBJ databases">
        <title>Comparative genomic analysis of Ambrosia Fusariam Clade fungi.</title>
        <authorList>
            <person name="Stajich J.E."/>
            <person name="Carrillo J."/>
            <person name="Kijimoto T."/>
            <person name="Eskalen A."/>
            <person name="O'Donnell K."/>
            <person name="Kasson M."/>
        </authorList>
    </citation>
    <scope>NUCLEOTIDE SEQUENCE [LARGE SCALE GENOMIC DNA]</scope>
    <source>
        <strain evidence="1">UCR3666</strain>
    </source>
</reference>
<comment type="caution">
    <text evidence="1">The sequence shown here is derived from an EMBL/GenBank/DDBJ whole genome shotgun (WGS) entry which is preliminary data.</text>
</comment>
<gene>
    <name evidence="1" type="ORF">CDV36_012470</name>
</gene>
<dbReference type="OrthoDB" id="5093989at2759"/>
<accession>A0A3M2RRP4</accession>
<name>A0A3M2RRP4_9HYPO</name>
<dbReference type="EMBL" id="NKUJ01000314">
    <property type="protein sequence ID" value="RMJ07934.1"/>
    <property type="molecule type" value="Genomic_DNA"/>
</dbReference>
<proteinExistence type="predicted"/>